<evidence type="ECO:0000313" key="2">
    <source>
        <dbReference type="EMBL" id="KAG0147093.1"/>
    </source>
</evidence>
<feature type="compositionally biased region" description="Basic and acidic residues" evidence="1">
    <location>
        <begin position="94"/>
        <end position="110"/>
    </location>
</feature>
<dbReference type="Proteomes" id="UP000886653">
    <property type="component" value="Unassembled WGS sequence"/>
</dbReference>
<evidence type="ECO:0000313" key="3">
    <source>
        <dbReference type="Proteomes" id="UP000886653"/>
    </source>
</evidence>
<feature type="compositionally biased region" description="Basic and acidic residues" evidence="1">
    <location>
        <begin position="212"/>
        <end position="221"/>
    </location>
</feature>
<dbReference type="EMBL" id="MU167252">
    <property type="protein sequence ID" value="KAG0147093.1"/>
    <property type="molecule type" value="Genomic_DNA"/>
</dbReference>
<evidence type="ECO:0000256" key="1">
    <source>
        <dbReference type="SAM" id="MobiDB-lite"/>
    </source>
</evidence>
<feature type="region of interest" description="Disordered" evidence="1">
    <location>
        <begin position="1"/>
        <end position="168"/>
    </location>
</feature>
<feature type="compositionally biased region" description="Acidic residues" evidence="1">
    <location>
        <begin position="73"/>
        <end position="86"/>
    </location>
</feature>
<feature type="region of interest" description="Disordered" evidence="1">
    <location>
        <begin position="188"/>
        <end position="221"/>
    </location>
</feature>
<dbReference type="AlphaFoldDB" id="A0A9P6NN45"/>
<comment type="caution">
    <text evidence="2">The sequence shown here is derived from an EMBL/GenBank/DDBJ whole genome shotgun (WGS) entry which is preliminary data.</text>
</comment>
<feature type="compositionally biased region" description="Low complexity" evidence="1">
    <location>
        <begin position="145"/>
        <end position="161"/>
    </location>
</feature>
<proteinExistence type="predicted"/>
<sequence>MRAASSSKSDPFKNKDPKPYKPSKPSTSVKKSMHIRFNSDQDDAPEPIVEDDDDEIDNDGSNLGLRLGSNEDVSSDSDESNDDDAPEVLSMAASKRDVVEKEKARKEFEKAAALAKRQANRARDEKLKQSKAQAKSRSKHPEPPSSSSSSCEESDTEPTSSLPQASAANKKYLDPSLFVSASNFLEKSKQDAQALEETRVSSVKKKRKRSQRAKEQDHREIGDNTFVVRLSKPNHLVPSTRPEAVSNFVRNRLSYNKSRRSPLSLPKITLQAKASLGSRSRTAIASGSRKQHRPAALFARPTN</sequence>
<feature type="compositionally biased region" description="Basic and acidic residues" evidence="1">
    <location>
        <begin position="10"/>
        <end position="19"/>
    </location>
</feature>
<protein>
    <submittedName>
        <fullName evidence="2">Uncharacterized protein</fullName>
    </submittedName>
</protein>
<feature type="region of interest" description="Disordered" evidence="1">
    <location>
        <begin position="279"/>
        <end position="303"/>
    </location>
</feature>
<accession>A0A9P6NN45</accession>
<reference evidence="2" key="1">
    <citation type="submission" date="2013-11" db="EMBL/GenBank/DDBJ databases">
        <title>Genome sequence of the fusiform rust pathogen reveals effectors for host alternation and coevolution with pine.</title>
        <authorList>
            <consortium name="DOE Joint Genome Institute"/>
            <person name="Smith K."/>
            <person name="Pendleton A."/>
            <person name="Kubisiak T."/>
            <person name="Anderson C."/>
            <person name="Salamov A."/>
            <person name="Aerts A."/>
            <person name="Riley R."/>
            <person name="Clum A."/>
            <person name="Lindquist E."/>
            <person name="Ence D."/>
            <person name="Campbell M."/>
            <person name="Kronenberg Z."/>
            <person name="Feau N."/>
            <person name="Dhillon B."/>
            <person name="Hamelin R."/>
            <person name="Burleigh J."/>
            <person name="Smith J."/>
            <person name="Yandell M."/>
            <person name="Nelson C."/>
            <person name="Grigoriev I."/>
            <person name="Davis J."/>
        </authorList>
    </citation>
    <scope>NUCLEOTIDE SEQUENCE</scope>
    <source>
        <strain evidence="2">G11</strain>
    </source>
</reference>
<organism evidence="2 3">
    <name type="scientific">Cronartium quercuum f. sp. fusiforme G11</name>
    <dbReference type="NCBI Taxonomy" id="708437"/>
    <lineage>
        <taxon>Eukaryota</taxon>
        <taxon>Fungi</taxon>
        <taxon>Dikarya</taxon>
        <taxon>Basidiomycota</taxon>
        <taxon>Pucciniomycotina</taxon>
        <taxon>Pucciniomycetes</taxon>
        <taxon>Pucciniales</taxon>
        <taxon>Coleosporiaceae</taxon>
        <taxon>Cronartium</taxon>
    </lineage>
</organism>
<feature type="compositionally biased region" description="Basic residues" evidence="1">
    <location>
        <begin position="202"/>
        <end position="211"/>
    </location>
</feature>
<name>A0A9P6NN45_9BASI</name>
<dbReference type="OrthoDB" id="2503301at2759"/>
<gene>
    <name evidence="2" type="ORF">CROQUDRAFT_670779</name>
</gene>
<keyword evidence="3" id="KW-1185">Reference proteome</keyword>
<feature type="compositionally biased region" description="Acidic residues" evidence="1">
    <location>
        <begin position="40"/>
        <end position="58"/>
    </location>
</feature>